<proteinExistence type="predicted"/>
<accession>A0ABS2RER3</accession>
<evidence type="ECO:0000313" key="1">
    <source>
        <dbReference type="EMBL" id="MBM7797495.1"/>
    </source>
</evidence>
<dbReference type="EMBL" id="JAFBCF010000001">
    <property type="protein sequence ID" value="MBM7797495.1"/>
    <property type="molecule type" value="Genomic_DNA"/>
</dbReference>
<dbReference type="Proteomes" id="UP000704762">
    <property type="component" value="Unassembled WGS sequence"/>
</dbReference>
<reference evidence="1 2" key="1">
    <citation type="submission" date="2021-01" db="EMBL/GenBank/DDBJ databases">
        <title>Sequencing the genomes of 1000 actinobacteria strains.</title>
        <authorList>
            <person name="Klenk H.-P."/>
        </authorList>
    </citation>
    <scope>NUCLEOTIDE SEQUENCE [LARGE SCALE GENOMIC DNA]</scope>
    <source>
        <strain evidence="1 2">DSM 18662</strain>
    </source>
</reference>
<protein>
    <submittedName>
        <fullName evidence="1">Uncharacterized protein</fullName>
    </submittedName>
</protein>
<organism evidence="1 2">
    <name type="scientific">Microlunatus panaciterrae</name>
    <dbReference type="NCBI Taxonomy" id="400768"/>
    <lineage>
        <taxon>Bacteria</taxon>
        <taxon>Bacillati</taxon>
        <taxon>Actinomycetota</taxon>
        <taxon>Actinomycetes</taxon>
        <taxon>Propionibacteriales</taxon>
        <taxon>Propionibacteriaceae</taxon>
        <taxon>Microlunatus</taxon>
    </lineage>
</organism>
<sequence length="99" mass="10510">MESIITMGCMSTATQASVRRPNPADVSAWLTMRMQPSMLAVAGIRPTSACLDGPAYRNVRTAVDADTTPEFGAVKHGDDATDGKFATRLGLTTWTPPPV</sequence>
<keyword evidence="2" id="KW-1185">Reference proteome</keyword>
<comment type="caution">
    <text evidence="1">The sequence shown here is derived from an EMBL/GenBank/DDBJ whole genome shotgun (WGS) entry which is preliminary data.</text>
</comment>
<name>A0ABS2RER3_9ACTN</name>
<gene>
    <name evidence="1" type="ORF">JOE57_000416</name>
</gene>
<dbReference type="RefSeq" id="WP_204916171.1">
    <property type="nucleotide sequence ID" value="NZ_JAFBCF010000001.1"/>
</dbReference>
<evidence type="ECO:0000313" key="2">
    <source>
        <dbReference type="Proteomes" id="UP000704762"/>
    </source>
</evidence>